<dbReference type="Gene3D" id="3.40.470.10">
    <property type="entry name" value="Uracil-DNA glycosylase-like domain"/>
    <property type="match status" value="1"/>
</dbReference>
<keyword evidence="1" id="KW-0004">4Fe-4S</keyword>
<reference evidence="12 13" key="1">
    <citation type="submission" date="2016-07" db="EMBL/GenBank/DDBJ databases">
        <title>Draft genome sequence of Methyloligella halotolerans C2T (VKM B-2706T=CCUG 61687T=DSM 25045T), a halotolerant polyhydroxybutyrate accumulating methylotroph.</title>
        <authorList>
            <person name="Vasilenko O.V."/>
            <person name="Doronina N.V."/>
            <person name="Poroshina M.N."/>
            <person name="Tarlachkov S.V."/>
            <person name="Trotsenko Y.A."/>
        </authorList>
    </citation>
    <scope>NUCLEOTIDE SEQUENCE [LARGE SCALE GENOMIC DNA]</scope>
    <source>
        <strain evidence="12 13">VKM B-2706</strain>
    </source>
</reference>
<evidence type="ECO:0000256" key="8">
    <source>
        <dbReference type="ARBA" id="ARBA00023779"/>
    </source>
</evidence>
<dbReference type="STRING" id="1177755.A7A08_00433"/>
<dbReference type="EMBL" id="MASI01000001">
    <property type="protein sequence ID" value="ODA68603.1"/>
    <property type="molecule type" value="Genomic_DNA"/>
</dbReference>
<keyword evidence="2" id="KW-0479">Metal-binding</keyword>
<dbReference type="GO" id="GO:0051539">
    <property type="term" value="F:4 iron, 4 sulfur cluster binding"/>
    <property type="evidence" value="ECO:0007669"/>
    <property type="project" value="UniProtKB-KW"/>
</dbReference>
<keyword evidence="13" id="KW-1185">Reference proteome</keyword>
<feature type="domain" description="Uracil-DNA glycosylase-like" evidence="11">
    <location>
        <begin position="47"/>
        <end position="213"/>
    </location>
</feature>
<keyword evidence="3" id="KW-0227">DNA damage</keyword>
<dbReference type="PANTHER" id="PTHR33693:SF3">
    <property type="entry name" value="TYPE-5 URACIL-DNA GLYCOSYLASE"/>
    <property type="match status" value="1"/>
</dbReference>
<keyword evidence="4" id="KW-0378">Hydrolase</keyword>
<dbReference type="GO" id="GO:0006284">
    <property type="term" value="P:base-excision repair"/>
    <property type="evidence" value="ECO:0007669"/>
    <property type="project" value="InterPro"/>
</dbReference>
<dbReference type="OrthoDB" id="9787663at2"/>
<dbReference type="InterPro" id="IPR036895">
    <property type="entry name" value="Uracil-DNA_glycosylase-like_sf"/>
</dbReference>
<dbReference type="InterPro" id="IPR051536">
    <property type="entry name" value="UDG_Type-4/5"/>
</dbReference>
<dbReference type="InterPro" id="IPR044147">
    <property type="entry name" value="UdgB-like"/>
</dbReference>
<evidence type="ECO:0000256" key="1">
    <source>
        <dbReference type="ARBA" id="ARBA00022485"/>
    </source>
</evidence>
<dbReference type="CDD" id="cd10031">
    <property type="entry name" value="UDG-F5_TTUDGB_like"/>
    <property type="match status" value="1"/>
</dbReference>
<evidence type="ECO:0000256" key="10">
    <source>
        <dbReference type="SAM" id="MobiDB-lite"/>
    </source>
</evidence>
<dbReference type="SUPFAM" id="SSF52141">
    <property type="entry name" value="Uracil-DNA glycosylase-like"/>
    <property type="match status" value="1"/>
</dbReference>
<dbReference type="Proteomes" id="UP000095087">
    <property type="component" value="Unassembled WGS sequence"/>
</dbReference>
<dbReference type="PANTHER" id="PTHR33693">
    <property type="entry name" value="TYPE-5 URACIL-DNA GLYCOSYLASE"/>
    <property type="match status" value="1"/>
</dbReference>
<evidence type="ECO:0000259" key="11">
    <source>
        <dbReference type="SMART" id="SM00986"/>
    </source>
</evidence>
<accession>A0A1E2S280</accession>
<proteinExistence type="inferred from homology"/>
<protein>
    <recommendedName>
        <fullName evidence="9">Type-5 uracil-DNA glycosylase</fullName>
    </recommendedName>
</protein>
<dbReference type="GO" id="GO:0033958">
    <property type="term" value="F:DNA-deoxyinosine glycosylase activity"/>
    <property type="evidence" value="ECO:0007669"/>
    <property type="project" value="InterPro"/>
</dbReference>
<dbReference type="Pfam" id="PF03167">
    <property type="entry name" value="UDG"/>
    <property type="match status" value="1"/>
</dbReference>
<dbReference type="SMART" id="SM00986">
    <property type="entry name" value="UDG"/>
    <property type="match status" value="1"/>
</dbReference>
<dbReference type="PATRIC" id="fig|1177755.3.peg.429"/>
<organism evidence="12 13">
    <name type="scientific">Methyloligella halotolerans</name>
    <dbReference type="NCBI Taxonomy" id="1177755"/>
    <lineage>
        <taxon>Bacteria</taxon>
        <taxon>Pseudomonadati</taxon>
        <taxon>Pseudomonadota</taxon>
        <taxon>Alphaproteobacteria</taxon>
        <taxon>Hyphomicrobiales</taxon>
        <taxon>Hyphomicrobiaceae</taxon>
        <taxon>Methyloligella</taxon>
    </lineage>
</organism>
<dbReference type="GO" id="GO:0046872">
    <property type="term" value="F:metal ion binding"/>
    <property type="evidence" value="ECO:0007669"/>
    <property type="project" value="UniProtKB-KW"/>
</dbReference>
<evidence type="ECO:0000256" key="2">
    <source>
        <dbReference type="ARBA" id="ARBA00022723"/>
    </source>
</evidence>
<evidence type="ECO:0000256" key="7">
    <source>
        <dbReference type="ARBA" id="ARBA00023204"/>
    </source>
</evidence>
<comment type="similarity">
    <text evidence="8">Belongs to the uracil-DNA glycosylase (UDG) superfamily. Type 5 (UDGb) family.</text>
</comment>
<sequence>MTSANPRIAEPNATPEPAPDCPLCPRLVEFRRDNAVKHPDWFNGAVPSFGGADARLLIVGLAPGLQGANRTGVPFMGDFAGDLLYPTLMKFGFARGHHTPDDPHALELVDCMISNSVRCVPPANKPTTDEIKACRQFLTARIDTLPRLRMILALGRIAHDSVVRTLGLKLKQAPFGHGAVHDVGELTLIDSYHCSRYNTNTGVLTTEMFEGVFGEIARRLGTT</sequence>
<evidence type="ECO:0000256" key="4">
    <source>
        <dbReference type="ARBA" id="ARBA00022801"/>
    </source>
</evidence>
<evidence type="ECO:0000256" key="9">
    <source>
        <dbReference type="ARBA" id="ARBA00023887"/>
    </source>
</evidence>
<comment type="caution">
    <text evidence="12">The sequence shown here is derived from an EMBL/GenBank/DDBJ whole genome shotgun (WGS) entry which is preliminary data.</text>
</comment>
<evidence type="ECO:0000256" key="3">
    <source>
        <dbReference type="ARBA" id="ARBA00022763"/>
    </source>
</evidence>
<evidence type="ECO:0000256" key="6">
    <source>
        <dbReference type="ARBA" id="ARBA00023014"/>
    </source>
</evidence>
<evidence type="ECO:0000256" key="5">
    <source>
        <dbReference type="ARBA" id="ARBA00023004"/>
    </source>
</evidence>
<dbReference type="SMART" id="SM00987">
    <property type="entry name" value="UreE_C"/>
    <property type="match status" value="1"/>
</dbReference>
<keyword evidence="7" id="KW-0234">DNA repair</keyword>
<gene>
    <name evidence="12" type="ORF">A7A08_00433</name>
</gene>
<name>A0A1E2S280_9HYPH</name>
<dbReference type="RefSeq" id="WP_069093865.1">
    <property type="nucleotide sequence ID" value="NZ_MASI01000001.1"/>
</dbReference>
<evidence type="ECO:0000313" key="13">
    <source>
        <dbReference type="Proteomes" id="UP000095087"/>
    </source>
</evidence>
<dbReference type="InterPro" id="IPR005122">
    <property type="entry name" value="Uracil-DNA_glycosylase-like"/>
</dbReference>
<dbReference type="AlphaFoldDB" id="A0A1E2S280"/>
<feature type="region of interest" description="Disordered" evidence="10">
    <location>
        <begin position="1"/>
        <end position="20"/>
    </location>
</feature>
<evidence type="ECO:0000313" key="12">
    <source>
        <dbReference type="EMBL" id="ODA68603.1"/>
    </source>
</evidence>
<keyword evidence="6" id="KW-0411">Iron-sulfur</keyword>
<keyword evidence="5" id="KW-0408">Iron</keyword>
<dbReference type="GO" id="GO:0004844">
    <property type="term" value="F:uracil DNA N-glycosylase activity"/>
    <property type="evidence" value="ECO:0007669"/>
    <property type="project" value="InterPro"/>
</dbReference>